<comment type="caution">
    <text evidence="8">The sequence shown here is derived from an EMBL/GenBank/DDBJ whole genome shotgun (WGS) entry which is preliminary data.</text>
</comment>
<dbReference type="InterPro" id="IPR003807">
    <property type="entry name" value="DUF202"/>
</dbReference>
<feature type="compositionally biased region" description="Low complexity" evidence="5">
    <location>
        <begin position="1"/>
        <end position="19"/>
    </location>
</feature>
<dbReference type="GO" id="GO:0012505">
    <property type="term" value="C:endomembrane system"/>
    <property type="evidence" value="ECO:0007669"/>
    <property type="project" value="UniProtKB-SubCell"/>
</dbReference>
<evidence type="ECO:0000259" key="7">
    <source>
        <dbReference type="Pfam" id="PF02656"/>
    </source>
</evidence>
<dbReference type="PANTHER" id="PTHR34187">
    <property type="entry name" value="FGR18P"/>
    <property type="match status" value="1"/>
</dbReference>
<comment type="subcellular location">
    <subcellularLocation>
        <location evidence="1">Endomembrane system</location>
        <topology evidence="1">Multi-pass membrane protein</topology>
    </subcellularLocation>
</comment>
<feature type="transmembrane region" description="Helical" evidence="6">
    <location>
        <begin position="222"/>
        <end position="239"/>
    </location>
</feature>
<evidence type="ECO:0000313" key="8">
    <source>
        <dbReference type="EMBL" id="PUU77749.1"/>
    </source>
</evidence>
<protein>
    <recommendedName>
        <fullName evidence="7">DUF202 domain-containing protein</fullName>
    </recommendedName>
</protein>
<keyword evidence="2 6" id="KW-0812">Transmembrane</keyword>
<feature type="compositionally biased region" description="Polar residues" evidence="5">
    <location>
        <begin position="100"/>
        <end position="129"/>
    </location>
</feature>
<dbReference type="AlphaFoldDB" id="A0A2T6ZQI4"/>
<dbReference type="STRING" id="42251.A0A2T6ZQI4"/>
<evidence type="ECO:0000256" key="5">
    <source>
        <dbReference type="SAM" id="MobiDB-lite"/>
    </source>
</evidence>
<evidence type="ECO:0000256" key="1">
    <source>
        <dbReference type="ARBA" id="ARBA00004127"/>
    </source>
</evidence>
<dbReference type="PANTHER" id="PTHR34187:SF1">
    <property type="entry name" value="DUF202 DOMAIN-CONTAINING PROTEIN"/>
    <property type="match status" value="1"/>
</dbReference>
<feature type="transmembrane region" description="Helical" evidence="6">
    <location>
        <begin position="260"/>
        <end position="281"/>
    </location>
</feature>
<feature type="transmembrane region" description="Helical" evidence="6">
    <location>
        <begin position="181"/>
        <end position="202"/>
    </location>
</feature>
<dbReference type="InterPro" id="IPR052053">
    <property type="entry name" value="IM_YidH-like"/>
</dbReference>
<evidence type="ECO:0000256" key="4">
    <source>
        <dbReference type="ARBA" id="ARBA00023136"/>
    </source>
</evidence>
<accession>A0A2T6ZQI4</accession>
<keyword evidence="4 6" id="KW-0472">Membrane</keyword>
<feature type="domain" description="DUF202" evidence="7">
    <location>
        <begin position="171"/>
        <end position="245"/>
    </location>
</feature>
<keyword evidence="3 6" id="KW-1133">Transmembrane helix</keyword>
<evidence type="ECO:0000256" key="6">
    <source>
        <dbReference type="SAM" id="Phobius"/>
    </source>
</evidence>
<sequence>MVSTSSTGSSLQPQSQLPQKNHNRLQEFQPRDALRDTHPSPNSSVPGIQRSVVASAACPTISIPPAAPAGCGDATELQQWHYGVLSHNLSDDSDCCESPKSGQASAGPNFDYSSPATTPDDLGSSNCSRGATPPPPSGLVASARKALRLRSRLAAFWNNHMSVVVPYNAARDHLALERTYLAYHRTSLVFAIFAAVTAQLTVIQQPSTPSTNFSFYSIGKPLSVLLVCFSLVISVLGVLRWWRLQSGLLRGAAIAGGLEVWGLAGGVLLLTIVLFGFSLAMDIDKEY</sequence>
<dbReference type="OrthoDB" id="199599at2759"/>
<dbReference type="EMBL" id="NESQ01000142">
    <property type="protein sequence ID" value="PUU77749.1"/>
    <property type="molecule type" value="Genomic_DNA"/>
</dbReference>
<gene>
    <name evidence="8" type="ORF">B9Z19DRAFT_1085574</name>
</gene>
<feature type="compositionally biased region" description="Basic and acidic residues" evidence="5">
    <location>
        <begin position="29"/>
        <end position="38"/>
    </location>
</feature>
<dbReference type="Proteomes" id="UP000244722">
    <property type="component" value="Unassembled WGS sequence"/>
</dbReference>
<evidence type="ECO:0000313" key="9">
    <source>
        <dbReference type="Proteomes" id="UP000244722"/>
    </source>
</evidence>
<organism evidence="8 9">
    <name type="scientific">Tuber borchii</name>
    <name type="common">White truffle</name>
    <dbReference type="NCBI Taxonomy" id="42251"/>
    <lineage>
        <taxon>Eukaryota</taxon>
        <taxon>Fungi</taxon>
        <taxon>Dikarya</taxon>
        <taxon>Ascomycota</taxon>
        <taxon>Pezizomycotina</taxon>
        <taxon>Pezizomycetes</taxon>
        <taxon>Pezizales</taxon>
        <taxon>Tuberaceae</taxon>
        <taxon>Tuber</taxon>
    </lineage>
</organism>
<evidence type="ECO:0000256" key="2">
    <source>
        <dbReference type="ARBA" id="ARBA00022692"/>
    </source>
</evidence>
<reference evidence="8 9" key="1">
    <citation type="submission" date="2017-04" db="EMBL/GenBank/DDBJ databases">
        <title>Draft genome sequence of Tuber borchii Vittad., a whitish edible truffle.</title>
        <authorList>
            <consortium name="DOE Joint Genome Institute"/>
            <person name="Murat C."/>
            <person name="Kuo A."/>
            <person name="Barry K.W."/>
            <person name="Clum A."/>
            <person name="Dockter R.B."/>
            <person name="Fauchery L."/>
            <person name="Iotti M."/>
            <person name="Kohler A."/>
            <person name="Labutti K."/>
            <person name="Lindquist E.A."/>
            <person name="Lipzen A."/>
            <person name="Ohm R.A."/>
            <person name="Wang M."/>
            <person name="Grigoriev I.V."/>
            <person name="Zambonelli A."/>
            <person name="Martin F.M."/>
        </authorList>
    </citation>
    <scope>NUCLEOTIDE SEQUENCE [LARGE SCALE GENOMIC DNA]</scope>
    <source>
        <strain evidence="8 9">Tbo3840</strain>
    </source>
</reference>
<feature type="region of interest" description="Disordered" evidence="5">
    <location>
        <begin position="93"/>
        <end position="139"/>
    </location>
</feature>
<feature type="region of interest" description="Disordered" evidence="5">
    <location>
        <begin position="1"/>
        <end position="47"/>
    </location>
</feature>
<keyword evidence="9" id="KW-1185">Reference proteome</keyword>
<dbReference type="Pfam" id="PF02656">
    <property type="entry name" value="DUF202"/>
    <property type="match status" value="1"/>
</dbReference>
<evidence type="ECO:0000256" key="3">
    <source>
        <dbReference type="ARBA" id="ARBA00022989"/>
    </source>
</evidence>
<proteinExistence type="predicted"/>
<name>A0A2T6ZQI4_TUBBO</name>